<dbReference type="CDD" id="cd06267">
    <property type="entry name" value="PBP1_LacI_sugar_binding-like"/>
    <property type="match status" value="1"/>
</dbReference>
<dbReference type="Proteomes" id="UP000184512">
    <property type="component" value="Unassembled WGS sequence"/>
</dbReference>
<reference evidence="6 7" key="1">
    <citation type="submission" date="2016-11" db="EMBL/GenBank/DDBJ databases">
        <authorList>
            <person name="Jaros S."/>
            <person name="Januszkiewicz K."/>
            <person name="Wedrychowicz H."/>
        </authorList>
    </citation>
    <scope>NUCLEOTIDE SEQUENCE [LARGE SCALE GENOMIC DNA]</scope>
    <source>
        <strain evidence="6 7">DSM 12906</strain>
    </source>
</reference>
<dbReference type="PROSITE" id="PS00356">
    <property type="entry name" value="HTH_LACI_1"/>
    <property type="match status" value="1"/>
</dbReference>
<protein>
    <submittedName>
        <fullName evidence="6">Transcriptional regulator, LacI family</fullName>
    </submittedName>
</protein>
<dbReference type="InterPro" id="IPR000843">
    <property type="entry name" value="HTH_LacI"/>
</dbReference>
<dbReference type="PRINTS" id="PR00036">
    <property type="entry name" value="HTHLACI"/>
</dbReference>
<evidence type="ECO:0000256" key="1">
    <source>
        <dbReference type="ARBA" id="ARBA00023015"/>
    </source>
</evidence>
<dbReference type="PANTHER" id="PTHR30146:SF109">
    <property type="entry name" value="HTH-TYPE TRANSCRIPTIONAL REGULATOR GALS"/>
    <property type="match status" value="1"/>
</dbReference>
<dbReference type="SMART" id="SM00354">
    <property type="entry name" value="HTH_LACI"/>
    <property type="match status" value="1"/>
</dbReference>
<dbReference type="Gene3D" id="3.40.50.2300">
    <property type="match status" value="2"/>
</dbReference>
<dbReference type="Pfam" id="PF13377">
    <property type="entry name" value="Peripla_BP_3"/>
    <property type="match status" value="1"/>
</dbReference>
<dbReference type="STRING" id="1123357.SAMN02745244_01358"/>
<accession>A0A1M6F6C2</accession>
<dbReference type="RefSeq" id="WP_073186784.1">
    <property type="nucleotide sequence ID" value="NZ_FQZG01000020.1"/>
</dbReference>
<proteinExistence type="predicted"/>
<sequence>MSQPDPTPPRRATIQDVADRAGVSRGTVSRVLNRSPRVSPDARKAVEQAIAACGYRANPHARSLASGRNDAVAVLLTQPQQELFEDPTFSLLLQGVSDAMTGSDTALVLVLAGNDEERRRAVGFLDSRHVDGVVHLSPHANDPMLGALLEADVPVVVCGSPGPRVSSKWLRTVTIEDRRGGYDATAHLLERGARRIAMIAGPEDATGSIDRIAGYREALGRAFDPAIVAHGDFGPRSGRIALAQLLERDPSIDAVFCASDRMAAGAYETAHELGLRIPEDLRVVGFDGHAIGLELSPQLTTVFQPIKQLGRTAIQMLAEWTNGSDPGHRIFPTELLVRSSS</sequence>
<gene>
    <name evidence="6" type="ORF">SAMN02745244_01358</name>
</gene>
<dbReference type="SUPFAM" id="SSF47413">
    <property type="entry name" value="lambda repressor-like DNA-binding domains"/>
    <property type="match status" value="1"/>
</dbReference>
<keyword evidence="7" id="KW-1185">Reference proteome</keyword>
<dbReference type="GO" id="GO:0000976">
    <property type="term" value="F:transcription cis-regulatory region binding"/>
    <property type="evidence" value="ECO:0007669"/>
    <property type="project" value="TreeGrafter"/>
</dbReference>
<evidence type="ECO:0000313" key="6">
    <source>
        <dbReference type="EMBL" id="SHI93202.1"/>
    </source>
</evidence>
<evidence type="ECO:0000256" key="3">
    <source>
        <dbReference type="ARBA" id="ARBA00023163"/>
    </source>
</evidence>
<evidence type="ECO:0000256" key="4">
    <source>
        <dbReference type="SAM" id="MobiDB-lite"/>
    </source>
</evidence>
<dbReference type="InterPro" id="IPR028082">
    <property type="entry name" value="Peripla_BP_I"/>
</dbReference>
<dbReference type="PROSITE" id="PS50932">
    <property type="entry name" value="HTH_LACI_2"/>
    <property type="match status" value="1"/>
</dbReference>
<dbReference type="InterPro" id="IPR010982">
    <property type="entry name" value="Lambda_DNA-bd_dom_sf"/>
</dbReference>
<dbReference type="PANTHER" id="PTHR30146">
    <property type="entry name" value="LACI-RELATED TRANSCRIPTIONAL REPRESSOR"/>
    <property type="match status" value="1"/>
</dbReference>
<keyword evidence="3" id="KW-0804">Transcription</keyword>
<keyword evidence="1" id="KW-0805">Transcription regulation</keyword>
<dbReference type="SUPFAM" id="SSF53822">
    <property type="entry name" value="Periplasmic binding protein-like I"/>
    <property type="match status" value="1"/>
</dbReference>
<name>A0A1M6F6C2_9ACTN</name>
<organism evidence="6 7">
    <name type="scientific">Tessaracoccus bendigoensis DSM 12906</name>
    <dbReference type="NCBI Taxonomy" id="1123357"/>
    <lineage>
        <taxon>Bacteria</taxon>
        <taxon>Bacillati</taxon>
        <taxon>Actinomycetota</taxon>
        <taxon>Actinomycetes</taxon>
        <taxon>Propionibacteriales</taxon>
        <taxon>Propionibacteriaceae</taxon>
        <taxon>Tessaracoccus</taxon>
    </lineage>
</organism>
<dbReference type="EMBL" id="FQZG01000020">
    <property type="protein sequence ID" value="SHI93202.1"/>
    <property type="molecule type" value="Genomic_DNA"/>
</dbReference>
<dbReference type="AlphaFoldDB" id="A0A1M6F6C2"/>
<dbReference type="Pfam" id="PF00356">
    <property type="entry name" value="LacI"/>
    <property type="match status" value="1"/>
</dbReference>
<feature type="domain" description="HTH lacI-type" evidence="5">
    <location>
        <begin position="12"/>
        <end position="66"/>
    </location>
</feature>
<dbReference type="CDD" id="cd01392">
    <property type="entry name" value="HTH_LacI"/>
    <property type="match status" value="1"/>
</dbReference>
<dbReference type="GO" id="GO:0003700">
    <property type="term" value="F:DNA-binding transcription factor activity"/>
    <property type="evidence" value="ECO:0007669"/>
    <property type="project" value="TreeGrafter"/>
</dbReference>
<dbReference type="OrthoDB" id="4268837at2"/>
<evidence type="ECO:0000313" key="7">
    <source>
        <dbReference type="Proteomes" id="UP000184512"/>
    </source>
</evidence>
<dbReference type="InterPro" id="IPR046335">
    <property type="entry name" value="LacI/GalR-like_sensor"/>
</dbReference>
<evidence type="ECO:0000256" key="2">
    <source>
        <dbReference type="ARBA" id="ARBA00023125"/>
    </source>
</evidence>
<evidence type="ECO:0000259" key="5">
    <source>
        <dbReference type="PROSITE" id="PS50932"/>
    </source>
</evidence>
<dbReference type="Gene3D" id="1.10.260.40">
    <property type="entry name" value="lambda repressor-like DNA-binding domains"/>
    <property type="match status" value="1"/>
</dbReference>
<keyword evidence="2" id="KW-0238">DNA-binding</keyword>
<feature type="region of interest" description="Disordered" evidence="4">
    <location>
        <begin position="1"/>
        <end position="29"/>
    </location>
</feature>